<name>A0AAX3M240_9BACL</name>
<dbReference type="SMART" id="SM00854">
    <property type="entry name" value="PGA_cap"/>
    <property type="match status" value="1"/>
</dbReference>
<accession>A0AAX3M240</accession>
<dbReference type="KEGG" id="pka:PQ456_01945"/>
<protein>
    <submittedName>
        <fullName evidence="3">CapA family protein</fullName>
    </submittedName>
</protein>
<dbReference type="RefSeq" id="WP_273614611.1">
    <property type="nucleotide sequence ID" value="NZ_CP117416.1"/>
</dbReference>
<evidence type="ECO:0000313" key="3">
    <source>
        <dbReference type="EMBL" id="WCT56315.1"/>
    </source>
</evidence>
<dbReference type="InterPro" id="IPR052169">
    <property type="entry name" value="CW_Biosynth-Accessory"/>
</dbReference>
<reference evidence="3 4" key="1">
    <citation type="submission" date="2023-02" db="EMBL/GenBank/DDBJ databases">
        <title>Genome sequence of Paenibacillus kyungheensis KACC 18744.</title>
        <authorList>
            <person name="Kim S."/>
            <person name="Heo J."/>
            <person name="Kwon S.-W."/>
        </authorList>
    </citation>
    <scope>NUCLEOTIDE SEQUENCE [LARGE SCALE GENOMIC DNA]</scope>
    <source>
        <strain evidence="3 4">KACC 18744</strain>
    </source>
</reference>
<gene>
    <name evidence="3" type="ORF">PQ456_01945</name>
</gene>
<dbReference type="AlphaFoldDB" id="A0AAX3M240"/>
<dbReference type="Pfam" id="PF09587">
    <property type="entry name" value="PGA_cap"/>
    <property type="match status" value="1"/>
</dbReference>
<organism evidence="3 4">
    <name type="scientific">Paenibacillus kyungheensis</name>
    <dbReference type="NCBI Taxonomy" id="1452732"/>
    <lineage>
        <taxon>Bacteria</taxon>
        <taxon>Bacillati</taxon>
        <taxon>Bacillota</taxon>
        <taxon>Bacilli</taxon>
        <taxon>Bacillales</taxon>
        <taxon>Paenibacillaceae</taxon>
        <taxon>Paenibacillus</taxon>
    </lineage>
</organism>
<proteinExistence type="inferred from homology"/>
<evidence type="ECO:0000313" key="4">
    <source>
        <dbReference type="Proteomes" id="UP001220509"/>
    </source>
</evidence>
<dbReference type="CDD" id="cd07381">
    <property type="entry name" value="MPP_CapA"/>
    <property type="match status" value="1"/>
</dbReference>
<sequence>MSNSTVSFVATGDSFITRISPGHLSLEQLVPFIQKHDVRLTNLETTIRMEEGFPAAQSGGTWASATPEVLQHLQSYGFNILSIANNHMLDYSYGGLAATEKYISALNLLYCGAGSTLHTASKPKYLETPQGRIAVIGVTSTFHESAIAGESRVDCSGRPGINPLRYNTVHQISSTHMQQLKELTAVTSINAEINIAMQHGHLLDQLPDSFFMFGEYDFVEVDDPSQEGTFTSCNPIDTQRIYQSIHEAKRQADYVILSVHSHEMKDENENEPADFLKEFCRGCIDEGAHAMICHGPHHIRGIEIYQERPIFYGLGNFIFQNETVESAPADFYNHLNLNHTHNIADLLDKKSKNGTSSFGANLKFWQSFVPSWTMDNGKLIDLAIHPISLGHELPRYRRGCPTFSNQTSIIEQLNTLSSSYDVHFEVQSDGTGKLIY</sequence>
<dbReference type="PANTHER" id="PTHR33393">
    <property type="entry name" value="POLYGLUTAMINE SYNTHESIS ACCESSORY PROTEIN RV0574C-RELATED"/>
    <property type="match status" value="1"/>
</dbReference>
<dbReference type="EMBL" id="CP117416">
    <property type="protein sequence ID" value="WCT56315.1"/>
    <property type="molecule type" value="Genomic_DNA"/>
</dbReference>
<evidence type="ECO:0000256" key="1">
    <source>
        <dbReference type="ARBA" id="ARBA00005662"/>
    </source>
</evidence>
<feature type="domain" description="Capsule synthesis protein CapA" evidence="2">
    <location>
        <begin position="7"/>
        <end position="321"/>
    </location>
</feature>
<dbReference type="InterPro" id="IPR029052">
    <property type="entry name" value="Metallo-depent_PP-like"/>
</dbReference>
<dbReference type="Proteomes" id="UP001220509">
    <property type="component" value="Chromosome"/>
</dbReference>
<comment type="similarity">
    <text evidence="1">Belongs to the CapA family.</text>
</comment>
<dbReference type="SUPFAM" id="SSF56300">
    <property type="entry name" value="Metallo-dependent phosphatases"/>
    <property type="match status" value="1"/>
</dbReference>
<dbReference type="InterPro" id="IPR019079">
    <property type="entry name" value="Capsule_synth_CapA"/>
</dbReference>
<dbReference type="PANTHER" id="PTHR33393:SF11">
    <property type="entry name" value="POLYGLUTAMINE SYNTHESIS ACCESSORY PROTEIN RV0574C-RELATED"/>
    <property type="match status" value="1"/>
</dbReference>
<keyword evidence="4" id="KW-1185">Reference proteome</keyword>
<evidence type="ECO:0000259" key="2">
    <source>
        <dbReference type="SMART" id="SM00854"/>
    </source>
</evidence>